<accession>A0A7K0CN52</accession>
<keyword evidence="1" id="KW-0378">Hydrolase</keyword>
<reference evidence="3 4" key="1">
    <citation type="submission" date="2019-10" db="EMBL/GenBank/DDBJ databases">
        <title>Streptomyces smaragdinus sp. nov. and Streptomyces fabii sp. nov., isolated from the gut of fungus growing-termite Macrotermes natalensis.</title>
        <authorList>
            <person name="Schwitalla J."/>
            <person name="Benndorf R."/>
            <person name="Martin K."/>
            <person name="De Beer W."/>
            <person name="Kaster A.-K."/>
            <person name="Vollmers J."/>
            <person name="Poulsen M."/>
            <person name="Beemelmanns C."/>
        </authorList>
    </citation>
    <scope>NUCLEOTIDE SEQUENCE [LARGE SCALE GENOMIC DNA]</scope>
    <source>
        <strain evidence="3 4">RB5</strain>
    </source>
</reference>
<dbReference type="InterPro" id="IPR036457">
    <property type="entry name" value="PPM-type-like_dom_sf"/>
</dbReference>
<dbReference type="PANTHER" id="PTHR43156">
    <property type="entry name" value="STAGE II SPORULATION PROTEIN E-RELATED"/>
    <property type="match status" value="1"/>
</dbReference>
<dbReference type="SUPFAM" id="SSF55785">
    <property type="entry name" value="PYP-like sensor domain (PAS domain)"/>
    <property type="match status" value="1"/>
</dbReference>
<dbReference type="Gene3D" id="3.30.450.20">
    <property type="entry name" value="PAS domain"/>
    <property type="match status" value="1"/>
</dbReference>
<dbReference type="InterPro" id="IPR052016">
    <property type="entry name" value="Bact_Sigma-Reg"/>
</dbReference>
<dbReference type="OrthoDB" id="341868at2"/>
<dbReference type="PANTHER" id="PTHR43156:SF2">
    <property type="entry name" value="STAGE II SPORULATION PROTEIN E"/>
    <property type="match status" value="1"/>
</dbReference>
<evidence type="ECO:0000313" key="4">
    <source>
        <dbReference type="Proteomes" id="UP000466345"/>
    </source>
</evidence>
<dbReference type="RefSeq" id="WP_153455761.1">
    <property type="nucleotide sequence ID" value="NZ_WEGJ01000026.1"/>
</dbReference>
<dbReference type="SMART" id="SM00331">
    <property type="entry name" value="PP2C_SIG"/>
    <property type="match status" value="1"/>
</dbReference>
<dbReference type="Pfam" id="PF08447">
    <property type="entry name" value="PAS_3"/>
    <property type="match status" value="1"/>
</dbReference>
<dbReference type="Proteomes" id="UP000466345">
    <property type="component" value="Unassembled WGS sequence"/>
</dbReference>
<organism evidence="3 4">
    <name type="scientific">Streptomyces smaragdinus</name>
    <dbReference type="NCBI Taxonomy" id="2585196"/>
    <lineage>
        <taxon>Bacteria</taxon>
        <taxon>Bacillati</taxon>
        <taxon>Actinomycetota</taxon>
        <taxon>Actinomycetes</taxon>
        <taxon>Kitasatosporales</taxon>
        <taxon>Streptomycetaceae</taxon>
        <taxon>Streptomyces</taxon>
    </lineage>
</organism>
<dbReference type="NCBIfam" id="TIGR00229">
    <property type="entry name" value="sensory_box"/>
    <property type="match status" value="1"/>
</dbReference>
<dbReference type="Gene3D" id="3.60.40.10">
    <property type="entry name" value="PPM-type phosphatase domain"/>
    <property type="match status" value="1"/>
</dbReference>
<name>A0A7K0CN52_9ACTN</name>
<dbReference type="SMART" id="SM00086">
    <property type="entry name" value="PAC"/>
    <property type="match status" value="1"/>
</dbReference>
<dbReference type="EMBL" id="WEGJ01000026">
    <property type="protein sequence ID" value="MQY14910.1"/>
    <property type="molecule type" value="Genomic_DNA"/>
</dbReference>
<dbReference type="PROSITE" id="PS50113">
    <property type="entry name" value="PAC"/>
    <property type="match status" value="1"/>
</dbReference>
<comment type="caution">
    <text evidence="3">The sequence shown here is derived from an EMBL/GenBank/DDBJ whole genome shotgun (WGS) entry which is preliminary data.</text>
</comment>
<dbReference type="InterPro" id="IPR000014">
    <property type="entry name" value="PAS"/>
</dbReference>
<dbReference type="InterPro" id="IPR001932">
    <property type="entry name" value="PPM-type_phosphatase-like_dom"/>
</dbReference>
<evidence type="ECO:0000313" key="3">
    <source>
        <dbReference type="EMBL" id="MQY14910.1"/>
    </source>
</evidence>
<evidence type="ECO:0000259" key="2">
    <source>
        <dbReference type="PROSITE" id="PS50113"/>
    </source>
</evidence>
<gene>
    <name evidence="3" type="ORF">SRB5_50860</name>
</gene>
<dbReference type="InterPro" id="IPR013655">
    <property type="entry name" value="PAS_fold_3"/>
</dbReference>
<protein>
    <recommendedName>
        <fullName evidence="2">PAC domain-containing protein</fullName>
    </recommendedName>
</protein>
<dbReference type="InterPro" id="IPR035965">
    <property type="entry name" value="PAS-like_dom_sf"/>
</dbReference>
<dbReference type="AlphaFoldDB" id="A0A7K0CN52"/>
<proteinExistence type="predicted"/>
<dbReference type="InterPro" id="IPR001610">
    <property type="entry name" value="PAC"/>
</dbReference>
<feature type="domain" description="PAC" evidence="2">
    <location>
        <begin position="158"/>
        <end position="210"/>
    </location>
</feature>
<dbReference type="Pfam" id="PF07228">
    <property type="entry name" value="SpoIIE"/>
    <property type="match status" value="1"/>
</dbReference>
<keyword evidence="4" id="KW-1185">Reference proteome</keyword>
<dbReference type="GO" id="GO:0016791">
    <property type="term" value="F:phosphatase activity"/>
    <property type="evidence" value="ECO:0007669"/>
    <property type="project" value="TreeGrafter"/>
</dbReference>
<sequence>MASHLSPDRSAAEPQGRDAVDALLEQLRRLRGGVDAVRSEAGAAEYGTADPGARWRRALCDLADHQLSDLDAQIGQLRGDRPAPPQRPVESLLTRVGSAEWDLLTDRIDWSGELLGIFGRTAAQGPLSLDELPSAIAPADQDRLTALVTACLVDGRTIDGEFLVVRPDGTERTVHMVGEPVLDADGATASVWAVLRDVSELRRSQRAVGETRDAIGAHGRHTRTEHRLAAELRDAVLPPWRGPLRFPHGAPAGLDLAAHYVPAPGDSAVRGDFYDALQLPDGGTLLSVGGLAGHGMAVPSGLAMLLGALRGMALTGTDPAGLLGWLNRLLETAAQPLLGTALCCRWDPPTRTLTWAQAGHPPPLLLRAGEGRALDRPDGEVLGAGAQSAYTQARHRLRTGDVLVLHTAGPAAPLDPQLLAPAVAAAAGDDAQAALGVLTDVASDAPGTCLLLARVTD</sequence>
<evidence type="ECO:0000256" key="1">
    <source>
        <dbReference type="ARBA" id="ARBA00022801"/>
    </source>
</evidence>
<dbReference type="Gene3D" id="2.10.70.100">
    <property type="match status" value="1"/>
</dbReference>
<dbReference type="InterPro" id="IPR000700">
    <property type="entry name" value="PAS-assoc_C"/>
</dbReference>